<feature type="compositionally biased region" description="Basic and acidic residues" evidence="3">
    <location>
        <begin position="13"/>
        <end position="27"/>
    </location>
</feature>
<dbReference type="PANTHER" id="PTHR34039:SF1">
    <property type="entry name" value="UPF0102 PROTEIN YRAN"/>
    <property type="match status" value="1"/>
</dbReference>
<dbReference type="PANTHER" id="PTHR34039">
    <property type="entry name" value="UPF0102 PROTEIN YRAN"/>
    <property type="match status" value="1"/>
</dbReference>
<dbReference type="InterPro" id="IPR003509">
    <property type="entry name" value="UPF0102_YraN-like"/>
</dbReference>
<name>A0A261EW03_9BIFI</name>
<evidence type="ECO:0000313" key="5">
    <source>
        <dbReference type="Proteomes" id="UP000216725"/>
    </source>
</evidence>
<dbReference type="GO" id="GO:0003676">
    <property type="term" value="F:nucleic acid binding"/>
    <property type="evidence" value="ECO:0007669"/>
    <property type="project" value="InterPro"/>
</dbReference>
<dbReference type="InterPro" id="IPR011856">
    <property type="entry name" value="tRNA_endonuc-like_dom_sf"/>
</dbReference>
<keyword evidence="5" id="KW-1185">Reference proteome</keyword>
<sequence>MTQNTPDTTRNTRPSDRRNAGSERPADTRPANARPGAGLGLDALAQRMAHGHVPARELGALGEEYTCRMLETHGWRIVDRNWHCRYGELDVIAIDPAGTLVFVEVKTRRGHGHGTPQEAITFRKRLTMRRSSCLWLTEKKPGMRTLRYDVVAIEIPTQGPDRMLRFTHLEGAL</sequence>
<dbReference type="SUPFAM" id="SSF52980">
    <property type="entry name" value="Restriction endonuclease-like"/>
    <property type="match status" value="1"/>
</dbReference>
<dbReference type="Gene3D" id="3.40.1350.10">
    <property type="match status" value="1"/>
</dbReference>
<organism evidence="4 5">
    <name type="scientific">Pseudoscardovia radai</name>
    <dbReference type="NCBI Taxonomy" id="987066"/>
    <lineage>
        <taxon>Bacteria</taxon>
        <taxon>Bacillati</taxon>
        <taxon>Actinomycetota</taxon>
        <taxon>Actinomycetes</taxon>
        <taxon>Bifidobacteriales</taxon>
        <taxon>Bifidobacteriaceae</taxon>
        <taxon>Pseudoscardovia</taxon>
    </lineage>
</organism>
<protein>
    <recommendedName>
        <fullName evidence="2">UPF0102 protein PSRA_1348</fullName>
    </recommendedName>
</protein>
<feature type="region of interest" description="Disordered" evidence="3">
    <location>
        <begin position="1"/>
        <end position="38"/>
    </location>
</feature>
<keyword evidence="4" id="KW-0255">Endonuclease</keyword>
<dbReference type="NCBIfam" id="NF009154">
    <property type="entry name" value="PRK12497.3-3"/>
    <property type="match status" value="1"/>
</dbReference>
<dbReference type="HAMAP" id="MF_00048">
    <property type="entry name" value="UPF0102"/>
    <property type="match status" value="1"/>
</dbReference>
<dbReference type="GO" id="GO:0004519">
    <property type="term" value="F:endonuclease activity"/>
    <property type="evidence" value="ECO:0007669"/>
    <property type="project" value="UniProtKB-KW"/>
</dbReference>
<dbReference type="InterPro" id="IPR011335">
    <property type="entry name" value="Restrct_endonuc-II-like"/>
</dbReference>
<comment type="caution">
    <text evidence="4">The sequence shown here is derived from an EMBL/GenBank/DDBJ whole genome shotgun (WGS) entry which is preliminary data.</text>
</comment>
<dbReference type="RefSeq" id="WP_094661154.1">
    <property type="nucleotide sequence ID" value="NZ_JBKZBO010000004.1"/>
</dbReference>
<accession>A0A261EW03</accession>
<proteinExistence type="inferred from homology"/>
<evidence type="ECO:0000256" key="1">
    <source>
        <dbReference type="ARBA" id="ARBA00006738"/>
    </source>
</evidence>
<gene>
    <name evidence="4" type="ORF">PSRA_1348</name>
</gene>
<dbReference type="OrthoDB" id="9794876at2"/>
<keyword evidence="4" id="KW-0378">Hydrolase</keyword>
<dbReference type="CDD" id="cd20736">
    <property type="entry name" value="PoNe_Nuclease"/>
    <property type="match status" value="1"/>
</dbReference>
<dbReference type="AlphaFoldDB" id="A0A261EW03"/>
<reference evidence="4 5" key="1">
    <citation type="journal article" date="2017" name="BMC Genomics">
        <title>Comparative genomic and phylogenomic analyses of the Bifidobacteriaceae family.</title>
        <authorList>
            <person name="Lugli G.A."/>
            <person name="Milani C."/>
            <person name="Turroni F."/>
            <person name="Duranti S."/>
            <person name="Mancabelli L."/>
            <person name="Mangifesta M."/>
            <person name="Ferrario C."/>
            <person name="Modesto M."/>
            <person name="Mattarelli P."/>
            <person name="Jiri K."/>
            <person name="van Sinderen D."/>
            <person name="Ventura M."/>
        </authorList>
    </citation>
    <scope>NUCLEOTIDE SEQUENCE [LARGE SCALE GENOMIC DNA]</scope>
    <source>
        <strain evidence="4 5">DSM 24742</strain>
    </source>
</reference>
<dbReference type="EMBL" id="MWWR01000012">
    <property type="protein sequence ID" value="OZG51054.1"/>
    <property type="molecule type" value="Genomic_DNA"/>
</dbReference>
<dbReference type="Pfam" id="PF02021">
    <property type="entry name" value="UPF0102"/>
    <property type="match status" value="1"/>
</dbReference>
<dbReference type="Proteomes" id="UP000216725">
    <property type="component" value="Unassembled WGS sequence"/>
</dbReference>
<evidence type="ECO:0000256" key="3">
    <source>
        <dbReference type="SAM" id="MobiDB-lite"/>
    </source>
</evidence>
<comment type="similarity">
    <text evidence="1 2">Belongs to the UPF0102 family.</text>
</comment>
<evidence type="ECO:0000256" key="2">
    <source>
        <dbReference type="HAMAP-Rule" id="MF_00048"/>
    </source>
</evidence>
<keyword evidence="4" id="KW-0540">Nuclease</keyword>
<feature type="compositionally biased region" description="Polar residues" evidence="3">
    <location>
        <begin position="1"/>
        <end position="12"/>
    </location>
</feature>
<evidence type="ECO:0000313" key="4">
    <source>
        <dbReference type="EMBL" id="OZG51054.1"/>
    </source>
</evidence>